<organism evidence="1 2">
    <name type="scientific">Solanum commersonii</name>
    <name type="common">Commerson's wild potato</name>
    <name type="synonym">Commerson's nightshade</name>
    <dbReference type="NCBI Taxonomy" id="4109"/>
    <lineage>
        <taxon>Eukaryota</taxon>
        <taxon>Viridiplantae</taxon>
        <taxon>Streptophyta</taxon>
        <taxon>Embryophyta</taxon>
        <taxon>Tracheophyta</taxon>
        <taxon>Spermatophyta</taxon>
        <taxon>Magnoliopsida</taxon>
        <taxon>eudicotyledons</taxon>
        <taxon>Gunneridae</taxon>
        <taxon>Pentapetalae</taxon>
        <taxon>asterids</taxon>
        <taxon>lamiids</taxon>
        <taxon>Solanales</taxon>
        <taxon>Solanaceae</taxon>
        <taxon>Solanoideae</taxon>
        <taxon>Solaneae</taxon>
        <taxon>Solanum</taxon>
    </lineage>
</organism>
<proteinExistence type="predicted"/>
<accession>A0A9J5ZPZ2</accession>
<reference evidence="1 2" key="1">
    <citation type="submission" date="2020-09" db="EMBL/GenBank/DDBJ databases">
        <title>De no assembly of potato wild relative species, Solanum commersonii.</title>
        <authorList>
            <person name="Cho K."/>
        </authorList>
    </citation>
    <scope>NUCLEOTIDE SEQUENCE [LARGE SCALE GENOMIC DNA]</scope>
    <source>
        <strain evidence="1">LZ3.2</strain>
        <tissue evidence="1">Leaf</tissue>
    </source>
</reference>
<dbReference type="EMBL" id="JACXVP010000003">
    <property type="protein sequence ID" value="KAG5614119.1"/>
    <property type="molecule type" value="Genomic_DNA"/>
</dbReference>
<name>A0A9J5ZPZ2_SOLCO</name>
<protein>
    <submittedName>
        <fullName evidence="1">Uncharacterized protein</fullName>
    </submittedName>
</protein>
<keyword evidence="2" id="KW-1185">Reference proteome</keyword>
<evidence type="ECO:0000313" key="2">
    <source>
        <dbReference type="Proteomes" id="UP000824120"/>
    </source>
</evidence>
<comment type="caution">
    <text evidence="1">The sequence shown here is derived from an EMBL/GenBank/DDBJ whole genome shotgun (WGS) entry which is preliminary data.</text>
</comment>
<evidence type="ECO:0000313" key="1">
    <source>
        <dbReference type="EMBL" id="KAG5614119.1"/>
    </source>
</evidence>
<dbReference type="AlphaFoldDB" id="A0A9J5ZPZ2"/>
<dbReference type="Proteomes" id="UP000824120">
    <property type="component" value="Chromosome 3"/>
</dbReference>
<gene>
    <name evidence="1" type="ORF">H5410_013943</name>
</gene>
<sequence length="122" mass="14097">MGKIFNIHGGYVDKANRETTGKKNANMNEVEACLWSLCLIKRYHQNLKVSSIVVARPILLYEVNYWLCDISDKIGNENILDKVRETFVVDNMREARLQLFVHVNRSCADVQVRKCKRLDIVG</sequence>